<accession>A0A926I6R7</accession>
<dbReference type="Pfam" id="PF14238">
    <property type="entry name" value="DUF4340"/>
    <property type="match status" value="1"/>
</dbReference>
<dbReference type="AlphaFoldDB" id="A0A926I6R7"/>
<gene>
    <name evidence="2" type="ORF">H8710_03560</name>
</gene>
<reference evidence="2" key="1">
    <citation type="submission" date="2020-08" db="EMBL/GenBank/DDBJ databases">
        <title>Genome public.</title>
        <authorList>
            <person name="Liu C."/>
            <person name="Sun Q."/>
        </authorList>
    </citation>
    <scope>NUCLEOTIDE SEQUENCE</scope>
    <source>
        <strain evidence="2">NSJ-33</strain>
    </source>
</reference>
<dbReference type="InterPro" id="IPR025641">
    <property type="entry name" value="DUF4340"/>
</dbReference>
<dbReference type="Proteomes" id="UP000610760">
    <property type="component" value="Unassembled WGS sequence"/>
</dbReference>
<organism evidence="2 3">
    <name type="scientific">Fumia xinanensis</name>
    <dbReference type="NCBI Taxonomy" id="2763659"/>
    <lineage>
        <taxon>Bacteria</taxon>
        <taxon>Bacillati</taxon>
        <taxon>Bacillota</taxon>
        <taxon>Clostridia</taxon>
        <taxon>Eubacteriales</taxon>
        <taxon>Oscillospiraceae</taxon>
        <taxon>Fumia</taxon>
    </lineage>
</organism>
<keyword evidence="3" id="KW-1185">Reference proteome</keyword>
<feature type="domain" description="DUF4340" evidence="1">
    <location>
        <begin position="96"/>
        <end position="254"/>
    </location>
</feature>
<comment type="caution">
    <text evidence="2">The sequence shown here is derived from an EMBL/GenBank/DDBJ whole genome shotgun (WGS) entry which is preliminary data.</text>
</comment>
<name>A0A926I6R7_9FIRM</name>
<evidence type="ECO:0000259" key="1">
    <source>
        <dbReference type="Pfam" id="PF14238"/>
    </source>
</evidence>
<dbReference type="EMBL" id="JACRSV010000001">
    <property type="protein sequence ID" value="MBC8559141.1"/>
    <property type="molecule type" value="Genomic_DNA"/>
</dbReference>
<sequence>MNKKVKSILIGGIVLLLLVAAVVVLKLTEKPAEQENSSSSSDSSVIMLWQADREEVVKVAVENEKGGYVAEAREDKNLTIPAIAEGYRLKNNDFVTLQNSMATLTATRIVEENPEDLSKYDLTEPAVIAVATLSDGTVNTVRIGGQLPTSGGYYAQVNDDTTVYAVANVDVDKLFYGEADFLDLNILTAPESGEADISRIQVDGAGFADKPLILEEVPGDSGYGSGYNIVSPISAGLNSTTGQPLVTGLQSLTASEAAAIAKSGEDKAQYGFDAPYAVVSYTRDGKDGALYIGDETTLEDGTAARYLMTQDSGVIYTVTVANLPWITADIDNLFSSLLLIPSIDTVDTVTVLAGGETYTFKSSGDVQNIEATVNGNEMDPDNYRTMYEFLISASAKEINYGSEKGNSLAQITFHYRDGAKSDDTIEFFSIAGGSDRKCIISLNGSDSFLTETRYVDKLTANCQKVLDGGAPSLDY</sequence>
<proteinExistence type="predicted"/>
<evidence type="ECO:0000313" key="2">
    <source>
        <dbReference type="EMBL" id="MBC8559141.1"/>
    </source>
</evidence>
<evidence type="ECO:0000313" key="3">
    <source>
        <dbReference type="Proteomes" id="UP000610760"/>
    </source>
</evidence>
<protein>
    <submittedName>
        <fullName evidence="2">DUF4340 domain-containing protein</fullName>
    </submittedName>
</protein>
<dbReference type="RefSeq" id="WP_249294026.1">
    <property type="nucleotide sequence ID" value="NZ_JACRSV010000001.1"/>
</dbReference>